<evidence type="ECO:0000259" key="1">
    <source>
        <dbReference type="Pfam" id="PF07589"/>
    </source>
</evidence>
<dbReference type="InterPro" id="IPR013424">
    <property type="entry name" value="Ice-binding_C"/>
</dbReference>
<dbReference type="RefSeq" id="WP_164364597.1">
    <property type="nucleotide sequence ID" value="NZ_CP066776.1"/>
</dbReference>
<name>A0A6B3L560_9BACT</name>
<organism evidence="2 3">
    <name type="scientific">Sulfuriroseicoccus oceanibius</name>
    <dbReference type="NCBI Taxonomy" id="2707525"/>
    <lineage>
        <taxon>Bacteria</taxon>
        <taxon>Pseudomonadati</taxon>
        <taxon>Verrucomicrobiota</taxon>
        <taxon>Verrucomicrobiia</taxon>
        <taxon>Verrucomicrobiales</taxon>
        <taxon>Verrucomicrobiaceae</taxon>
        <taxon>Sulfuriroseicoccus</taxon>
    </lineage>
</organism>
<dbReference type="EMBL" id="CP066776">
    <property type="protein sequence ID" value="QQL45866.1"/>
    <property type="molecule type" value="Genomic_DNA"/>
</dbReference>
<dbReference type="Proteomes" id="UP000475117">
    <property type="component" value="Chromosome"/>
</dbReference>
<feature type="domain" description="Ice-binding protein C-terminal" evidence="1">
    <location>
        <begin position="216"/>
        <end position="238"/>
    </location>
</feature>
<protein>
    <submittedName>
        <fullName evidence="2">PEP-CTERM sorting domain-containing protein</fullName>
    </submittedName>
</protein>
<evidence type="ECO:0000313" key="2">
    <source>
        <dbReference type="EMBL" id="QQL45866.1"/>
    </source>
</evidence>
<gene>
    <name evidence="2" type="ORF">G3M56_004595</name>
</gene>
<reference evidence="2 3" key="1">
    <citation type="submission" date="2020-12" db="EMBL/GenBank/DDBJ databases">
        <title>Sulforoseuscoccus oceanibium gen. nov., sp. nov., a representative of the phylum Verrucomicrobia with special cytoplasmic membrane, and proposal of Sulforoseuscoccusaceae fam. nov.</title>
        <authorList>
            <person name="Xi F."/>
        </authorList>
    </citation>
    <scope>NUCLEOTIDE SEQUENCE [LARGE SCALE GENOMIC DNA]</scope>
    <source>
        <strain evidence="2 3">T37</strain>
    </source>
</reference>
<dbReference type="KEGG" id="soa:G3M56_004595"/>
<dbReference type="AlphaFoldDB" id="A0A6B3L560"/>
<dbReference type="Pfam" id="PF07589">
    <property type="entry name" value="PEP-CTERM"/>
    <property type="match status" value="1"/>
</dbReference>
<proteinExistence type="predicted"/>
<sequence>MKNKLISCAAICAALTASSHAANIISTGFAGVVEDTSSGVVASGFTWDSDFGEGGNASTSLTFVGDGYTISSFIAEQPGAAGTEVGEPIGIAGNVGNQGDWSTSFTFTAGDTYDLSNFAISSYSITAGGAHQNADDKPVFWLLSIKDGSTEIFSGREDFIEPAGTGNLPGSFNFDLSGFSLNAGTQYTFDLTVGSDNGGGNNIALNSLALEGVAQAVPEPSSAVLLGIGGAALILRRKK</sequence>
<dbReference type="NCBIfam" id="TIGR02595">
    <property type="entry name" value="PEP_CTERM"/>
    <property type="match status" value="1"/>
</dbReference>
<evidence type="ECO:0000313" key="3">
    <source>
        <dbReference type="Proteomes" id="UP000475117"/>
    </source>
</evidence>
<accession>A0A6B3L560</accession>
<keyword evidence="3" id="KW-1185">Reference proteome</keyword>